<name>A0AA38FT13_TAXCH</name>
<evidence type="ECO:0000256" key="1">
    <source>
        <dbReference type="SAM" id="MobiDB-lite"/>
    </source>
</evidence>
<organism evidence="2 3">
    <name type="scientific">Taxus chinensis</name>
    <name type="common">Chinese yew</name>
    <name type="synonym">Taxus wallichiana var. chinensis</name>
    <dbReference type="NCBI Taxonomy" id="29808"/>
    <lineage>
        <taxon>Eukaryota</taxon>
        <taxon>Viridiplantae</taxon>
        <taxon>Streptophyta</taxon>
        <taxon>Embryophyta</taxon>
        <taxon>Tracheophyta</taxon>
        <taxon>Spermatophyta</taxon>
        <taxon>Pinopsida</taxon>
        <taxon>Pinidae</taxon>
        <taxon>Conifers II</taxon>
        <taxon>Cupressales</taxon>
        <taxon>Taxaceae</taxon>
        <taxon>Taxus</taxon>
    </lineage>
</organism>
<dbReference type="EMBL" id="JAHRHJ020000007">
    <property type="protein sequence ID" value="KAH9310262.1"/>
    <property type="molecule type" value="Genomic_DNA"/>
</dbReference>
<keyword evidence="3" id="KW-1185">Reference proteome</keyword>
<feature type="region of interest" description="Disordered" evidence="1">
    <location>
        <begin position="44"/>
        <end position="64"/>
    </location>
</feature>
<feature type="compositionally biased region" description="Gly residues" evidence="1">
    <location>
        <begin position="173"/>
        <end position="201"/>
    </location>
</feature>
<evidence type="ECO:0000313" key="2">
    <source>
        <dbReference type="EMBL" id="KAH9310262.1"/>
    </source>
</evidence>
<accession>A0AA38FT13</accession>
<dbReference type="AlphaFoldDB" id="A0AA38FT13"/>
<evidence type="ECO:0000313" key="3">
    <source>
        <dbReference type="Proteomes" id="UP000824469"/>
    </source>
</evidence>
<protein>
    <submittedName>
        <fullName evidence="2">Uncharacterized protein</fullName>
    </submittedName>
</protein>
<feature type="compositionally biased region" description="Basic and acidic residues" evidence="1">
    <location>
        <begin position="134"/>
        <end position="170"/>
    </location>
</feature>
<gene>
    <name evidence="2" type="ORF">KI387_044207</name>
</gene>
<feature type="region of interest" description="Disordered" evidence="1">
    <location>
        <begin position="125"/>
        <end position="322"/>
    </location>
</feature>
<dbReference type="Proteomes" id="UP000824469">
    <property type="component" value="Unassembled WGS sequence"/>
</dbReference>
<comment type="caution">
    <text evidence="2">The sequence shown here is derived from an EMBL/GenBank/DDBJ whole genome shotgun (WGS) entry which is preliminary data.</text>
</comment>
<reference evidence="2 3" key="1">
    <citation type="journal article" date="2021" name="Nat. Plants">
        <title>The Taxus genome provides insights into paclitaxel biosynthesis.</title>
        <authorList>
            <person name="Xiong X."/>
            <person name="Gou J."/>
            <person name="Liao Q."/>
            <person name="Li Y."/>
            <person name="Zhou Q."/>
            <person name="Bi G."/>
            <person name="Li C."/>
            <person name="Du R."/>
            <person name="Wang X."/>
            <person name="Sun T."/>
            <person name="Guo L."/>
            <person name="Liang H."/>
            <person name="Lu P."/>
            <person name="Wu Y."/>
            <person name="Zhang Z."/>
            <person name="Ro D.K."/>
            <person name="Shang Y."/>
            <person name="Huang S."/>
            <person name="Yan J."/>
        </authorList>
    </citation>
    <scope>NUCLEOTIDE SEQUENCE [LARGE SCALE GENOMIC DNA]</scope>
    <source>
        <strain evidence="2">Ta-2019</strain>
    </source>
</reference>
<sequence length="322" mass="32985">MWGVRGGAAGCESGGFVQEEVGRKGVVGLARCLVDMPSEIIRTGGEDWSSRQAGADGHSNKDPAAESWTCQICHTKRWSSQGARVVGVDCAWRTTDERGCVRAGICNGGSHVCVEGENNGAAVVQGDLAGGSESGKEPGGEEPGRQKNNERQRTKVEGGAKGGVRGDQKRGRTGGGGAGGPEGQEETGGGEARQKEGGGACGRVCGRRKRKKETDEGAGDQGKAVALEQKERQGRGATGEGGGRDRTQGGTSGRAGARTRRARPNKEGDDGGGLGGGNVAARWGEKEGTRRGAVRMEAARGHQGGGRPNGAKATGKGERGWK</sequence>
<proteinExistence type="predicted"/>